<dbReference type="PANTHER" id="PTHR47207:SF2">
    <property type="entry name" value="LARGE RIBOSOMAL SUBUNIT PROTEIN P3Y-RELATED"/>
    <property type="match status" value="1"/>
</dbReference>
<dbReference type="Pfam" id="PF00428">
    <property type="entry name" value="Ribosomal_60s"/>
    <property type="match status" value="1"/>
</dbReference>
<feature type="region of interest" description="Disordered" evidence="1">
    <location>
        <begin position="91"/>
        <end position="121"/>
    </location>
</feature>
<dbReference type="OMA" id="EWNAKQL"/>
<reference evidence="4" key="1">
    <citation type="submission" date="2007-06" db="EMBL/GenBank/DDBJ databases">
        <title>Full length cDNA sequences from Sitka Spruce (Picea sitchensis).</title>
        <authorList>
            <person name="Ralph S.G."/>
            <person name="Chun H.E."/>
            <person name="Liao N."/>
            <person name="Ali J."/>
            <person name="Reid K."/>
            <person name="Kolosova N."/>
            <person name="Cooper N."/>
            <person name="Cullis C."/>
            <person name="Jancsik S."/>
            <person name="Moore R."/>
            <person name="Mayo M."/>
            <person name="Wagner S."/>
            <person name="Holt R.A."/>
            <person name="Jones S.J.M."/>
            <person name="Marra M.A."/>
            <person name="Ritland C.E."/>
            <person name="Ritland K."/>
            <person name="Bohlmann J."/>
        </authorList>
    </citation>
    <scope>NUCLEOTIDE SEQUENCE</scope>
    <source>
        <tissue evidence="4">Green portion of the leader tissue</tissue>
    </source>
</reference>
<dbReference type="GO" id="GO:0005840">
    <property type="term" value="C:ribosome"/>
    <property type="evidence" value="ECO:0007669"/>
    <property type="project" value="InterPro"/>
</dbReference>
<evidence type="ECO:0000256" key="1">
    <source>
        <dbReference type="SAM" id="MobiDB-lite"/>
    </source>
</evidence>
<dbReference type="EMBL" id="BT071422">
    <property type="protein sequence ID" value="ACN40882.1"/>
    <property type="molecule type" value="mRNA"/>
</dbReference>
<reference evidence="2" key="2">
    <citation type="journal article" date="2008" name="BMC Genomics">
        <title>A conifer genomics resource of 200,000 spruce (Picea spp.) ESTs and 6,464 high-quality, sequence-finished full-length cDNAs for Sitka spruce (Picea sitchensis).</title>
        <authorList>
            <person name="Ralph S.G."/>
            <person name="Chun H.J."/>
            <person name="Kolosova N."/>
            <person name="Cooper D."/>
            <person name="Oddy C."/>
            <person name="Ritland C.E."/>
            <person name="Kirkpatrick R."/>
            <person name="Moore R."/>
            <person name="Barber S."/>
            <person name="Holt R.A."/>
            <person name="Jones S.J."/>
            <person name="Marra M.A."/>
            <person name="Douglas C.J."/>
            <person name="Ritland K."/>
            <person name="Bohlmann J."/>
        </authorList>
    </citation>
    <scope>NUCLEOTIDE SEQUENCE</scope>
    <source>
        <tissue evidence="2">Bark</tissue>
        <tissue evidence="3">Green portion of the leader tissue</tissue>
    </source>
</reference>
<name>A9NPS6_PICSI</name>
<sequence>MGVYTFICKSSGGEWNAKQYSGDLEGSAASTFDLQRQLVNVALRSEGSGPVSSSFSYVSPSSAVFQVIIGGGGGGGGFIGGGAAAASATGGAAAAPADAPVEEKKEEKEESDEDMGFSLFD</sequence>
<reference evidence="5" key="3">
    <citation type="submission" date="2009-02" db="EMBL/GenBank/DDBJ databases">
        <title>Full length sequence-verified cDNA sequences from Sitka spruce (Picea sitchensis).</title>
        <authorList>
            <person name="Reid K.E."/>
            <person name="Liao N."/>
            <person name="Ralph S."/>
            <person name="Kolosova N."/>
            <person name="Oddy C."/>
            <person name="Moore R."/>
            <person name="Mayo M."/>
            <person name="Wagner S."/>
            <person name="King J."/>
            <person name="Yanchuk A."/>
            <person name="Holt R."/>
            <person name="Jones S."/>
            <person name="Marra M."/>
            <person name="Ritland C.E."/>
            <person name="Ritland K."/>
            <person name="Bohlmann J."/>
        </authorList>
    </citation>
    <scope>NUCLEOTIDE SEQUENCE</scope>
    <source>
        <tissue evidence="5">Bark</tissue>
    </source>
</reference>
<evidence type="ECO:0000313" key="4">
    <source>
        <dbReference type="EMBL" id="ABR17458.1"/>
    </source>
</evidence>
<evidence type="ECO:0000313" key="3">
    <source>
        <dbReference type="EMBL" id="ABK23183.1"/>
    </source>
</evidence>
<dbReference type="PANTHER" id="PTHR47207">
    <property type="entry name" value="60S ACIDIC RIBOSOMAL PROTEIN P3-1-RELATED"/>
    <property type="match status" value="1"/>
</dbReference>
<dbReference type="InterPro" id="IPR044252">
    <property type="entry name" value="RPP3"/>
</dbReference>
<organism evidence="2">
    <name type="scientific">Picea sitchensis</name>
    <name type="common">Sitka spruce</name>
    <name type="synonym">Pinus sitchensis</name>
    <dbReference type="NCBI Taxonomy" id="3332"/>
    <lineage>
        <taxon>Eukaryota</taxon>
        <taxon>Viridiplantae</taxon>
        <taxon>Streptophyta</taxon>
        <taxon>Embryophyta</taxon>
        <taxon>Tracheophyta</taxon>
        <taxon>Spermatophyta</taxon>
        <taxon>Pinopsida</taxon>
        <taxon>Pinidae</taxon>
        <taxon>Conifers I</taxon>
        <taxon>Pinales</taxon>
        <taxon>Pinaceae</taxon>
        <taxon>Picea</taxon>
    </lineage>
</organism>
<dbReference type="GO" id="GO:0003735">
    <property type="term" value="F:structural constituent of ribosome"/>
    <property type="evidence" value="ECO:0007669"/>
    <property type="project" value="InterPro"/>
</dbReference>
<evidence type="ECO:0000313" key="5">
    <source>
        <dbReference type="EMBL" id="ACN40882.1"/>
    </source>
</evidence>
<evidence type="ECO:0000313" key="2">
    <source>
        <dbReference type="EMBL" id="ABK22637.1"/>
    </source>
</evidence>
<dbReference type="EMBL" id="EF086546">
    <property type="protein sequence ID" value="ABK25806.1"/>
    <property type="molecule type" value="mRNA"/>
</dbReference>
<accession>A9NPS6</accession>
<proteinExistence type="evidence at transcript level"/>
<protein>
    <recommendedName>
        <fullName evidence="6">60S acidic ribosomal protein P3</fullName>
    </recommendedName>
</protein>
<dbReference type="EMBL" id="EF677648">
    <property type="protein sequence ID" value="ABR17458.1"/>
    <property type="molecule type" value="mRNA"/>
</dbReference>
<dbReference type="EMBL" id="EF083850">
    <property type="protein sequence ID" value="ABK23183.1"/>
    <property type="molecule type" value="mRNA"/>
</dbReference>
<dbReference type="EMBL" id="EF083287">
    <property type="protein sequence ID" value="ABK22637.1"/>
    <property type="molecule type" value="mRNA"/>
</dbReference>
<dbReference type="EMBL" id="EF085730">
    <property type="protein sequence ID" value="ABK25026.1"/>
    <property type="molecule type" value="mRNA"/>
</dbReference>
<dbReference type="AlphaFoldDB" id="A9NPS6"/>
<evidence type="ECO:0008006" key="6">
    <source>
        <dbReference type="Google" id="ProtNLM"/>
    </source>
</evidence>